<comment type="caution">
    <text evidence="1">The sequence shown here is derived from an EMBL/GenBank/DDBJ whole genome shotgun (WGS) entry which is preliminary data.</text>
</comment>
<dbReference type="NCBIfam" id="TIGR03034">
    <property type="entry name" value="YPO3983 family protein"/>
    <property type="match status" value="1"/>
</dbReference>
<dbReference type="EMBL" id="JAODIM010000041">
    <property type="protein sequence ID" value="MCU5778325.1"/>
    <property type="molecule type" value="Genomic_DNA"/>
</dbReference>
<dbReference type="InterPro" id="IPR017483">
    <property type="entry name" value="CHP03034"/>
</dbReference>
<protein>
    <submittedName>
        <fullName evidence="1">DUF3289 family protein</fullName>
    </submittedName>
</protein>
<organism evidence="1 2">
    <name type="scientific">Winslowiella arboricola</name>
    <dbReference type="NCBI Taxonomy" id="2978220"/>
    <lineage>
        <taxon>Bacteria</taxon>
        <taxon>Pseudomonadati</taxon>
        <taxon>Pseudomonadota</taxon>
        <taxon>Gammaproteobacteria</taxon>
        <taxon>Enterobacterales</taxon>
        <taxon>Erwiniaceae</taxon>
        <taxon>Winslowiella</taxon>
    </lineage>
</organism>
<reference evidence="1" key="1">
    <citation type="submission" date="2022-09" db="EMBL/GenBank/DDBJ databases">
        <title>Winslowiella arboricola sp. nov., isolated from bleeding cankers on broadleaf hosts.</title>
        <authorList>
            <person name="Brady C."/>
            <person name="Kaur S."/>
            <person name="Crampton B."/>
            <person name="Maddock D."/>
            <person name="Arnold D."/>
            <person name="Denman S."/>
        </authorList>
    </citation>
    <scope>NUCLEOTIDE SEQUENCE</scope>
    <source>
        <strain evidence="1">BAC 15a-03b</strain>
    </source>
</reference>
<dbReference type="AlphaFoldDB" id="A0A9J6PRQ1"/>
<dbReference type="Pfam" id="PF11692">
    <property type="entry name" value="DUF3289"/>
    <property type="match status" value="1"/>
</dbReference>
<proteinExistence type="predicted"/>
<evidence type="ECO:0000313" key="1">
    <source>
        <dbReference type="EMBL" id="MCU5778325.1"/>
    </source>
</evidence>
<gene>
    <name evidence="1" type="ORF">N5923_12560</name>
</gene>
<sequence>MLSASGIQPTPLQFPFMAYQTENKMNDYEADDMRYADFSETTLKGFFGLDTITPGIDPYSGEVFHYPGEYHSFLKPLVTSEKRSLKQIADLLFEQFRRYSLPVSFMGNRALFIALINHMKGNSGLPFSHKQLNEAYYQQIVGDKSEESSLLIIKNTLDEYIDWSNRCYPASRQDEFNAELAESILPKFNRWYDRFNGLSMSVHDIYATHISIKSLRVAADNYSASIHFKAQDHFGLDTQDILKLRFHHIPIFRIWFILQRWEKFGYKPFMTNMEAVVDIIGKRTQK</sequence>
<dbReference type="Proteomes" id="UP001064262">
    <property type="component" value="Unassembled WGS sequence"/>
</dbReference>
<name>A0A9J6PRQ1_9GAMM</name>
<evidence type="ECO:0000313" key="2">
    <source>
        <dbReference type="Proteomes" id="UP001064262"/>
    </source>
</evidence>
<accession>A0A9J6PRQ1</accession>
<keyword evidence="2" id="KW-1185">Reference proteome</keyword>
<dbReference type="RefSeq" id="WP_267141321.1">
    <property type="nucleotide sequence ID" value="NZ_JAODIL010000056.1"/>
</dbReference>